<dbReference type="AlphaFoldDB" id="A0AAN8GJL7"/>
<keyword evidence="1" id="KW-0677">Repeat</keyword>
<dbReference type="InterPro" id="IPR051191">
    <property type="entry name" value="DCAF12"/>
</dbReference>
<evidence type="ECO:0000313" key="5">
    <source>
        <dbReference type="EMBL" id="KAK6168509.1"/>
    </source>
</evidence>
<dbReference type="InterPro" id="IPR056884">
    <property type="entry name" value="NPHP3-like_N"/>
</dbReference>
<feature type="domain" description="DUF4062" evidence="3">
    <location>
        <begin position="34"/>
        <end position="76"/>
    </location>
</feature>
<feature type="domain" description="Nephrocystin 3-like N-terminal" evidence="4">
    <location>
        <begin position="242"/>
        <end position="389"/>
    </location>
</feature>
<accession>A0AAN8GJL7</accession>
<dbReference type="Pfam" id="PF13374">
    <property type="entry name" value="TPR_10"/>
    <property type="match status" value="2"/>
</dbReference>
<proteinExistence type="predicted"/>
<keyword evidence="2" id="KW-0802">TPR repeat</keyword>
<dbReference type="Gene3D" id="3.40.50.300">
    <property type="entry name" value="P-loop containing nucleotide triphosphate hydrolases"/>
    <property type="match status" value="1"/>
</dbReference>
<evidence type="ECO:0000259" key="3">
    <source>
        <dbReference type="Pfam" id="PF13271"/>
    </source>
</evidence>
<dbReference type="InterPro" id="IPR019734">
    <property type="entry name" value="TPR_rpt"/>
</dbReference>
<dbReference type="PANTHER" id="PTHR19860:SF40">
    <property type="entry name" value="WD40 REPEAT-CONTAINING PROTEIN"/>
    <property type="match status" value="1"/>
</dbReference>
<dbReference type="SUPFAM" id="SSF48452">
    <property type="entry name" value="TPR-like"/>
    <property type="match status" value="3"/>
</dbReference>
<dbReference type="Gene3D" id="1.25.40.10">
    <property type="entry name" value="Tetratricopeptide repeat domain"/>
    <property type="match status" value="3"/>
</dbReference>
<dbReference type="SMART" id="SM00028">
    <property type="entry name" value="TPR"/>
    <property type="match status" value="7"/>
</dbReference>
<comment type="caution">
    <text evidence="5">The sequence shown here is derived from an EMBL/GenBank/DDBJ whole genome shotgun (WGS) entry which is preliminary data.</text>
</comment>
<gene>
    <name evidence="5" type="ORF">SNE40_021025</name>
</gene>
<dbReference type="InterPro" id="IPR025139">
    <property type="entry name" value="DUF4062"/>
</dbReference>
<evidence type="ECO:0000313" key="6">
    <source>
        <dbReference type="Proteomes" id="UP001347796"/>
    </source>
</evidence>
<dbReference type="GO" id="GO:0080008">
    <property type="term" value="C:Cul4-RING E3 ubiquitin ligase complex"/>
    <property type="evidence" value="ECO:0007669"/>
    <property type="project" value="TreeGrafter"/>
</dbReference>
<dbReference type="SUPFAM" id="SSF52540">
    <property type="entry name" value="P-loop containing nucleoside triphosphate hydrolases"/>
    <property type="match status" value="1"/>
</dbReference>
<dbReference type="InterPro" id="IPR027417">
    <property type="entry name" value="P-loop_NTPase"/>
</dbReference>
<dbReference type="Pfam" id="PF13271">
    <property type="entry name" value="DUF4062"/>
    <property type="match status" value="1"/>
</dbReference>
<dbReference type="PROSITE" id="PS50005">
    <property type="entry name" value="TPR"/>
    <property type="match status" value="1"/>
</dbReference>
<dbReference type="PANTHER" id="PTHR19860">
    <property type="entry name" value="DDB1- AND CUL4-ASSOCIATED FACTOR 12-RELATED"/>
    <property type="match status" value="1"/>
</dbReference>
<dbReference type="InterPro" id="IPR011990">
    <property type="entry name" value="TPR-like_helical_dom_sf"/>
</dbReference>
<name>A0AAN8GJL7_PATCE</name>
<keyword evidence="6" id="KW-1185">Reference proteome</keyword>
<dbReference type="Pfam" id="PF13181">
    <property type="entry name" value="TPR_8"/>
    <property type="match status" value="1"/>
</dbReference>
<feature type="repeat" description="TPR" evidence="2">
    <location>
        <begin position="782"/>
        <end position="815"/>
    </location>
</feature>
<dbReference type="Pfam" id="PF24883">
    <property type="entry name" value="NPHP3_N"/>
    <property type="match status" value="1"/>
</dbReference>
<sequence length="1217" mass="139054">MEPERKEWMSKYAPELEHLCRSHGVALVVVDMRWGITEEATENAQTVNICLREIDRSDIFIGIYAQRYGWHGENDKDLQRNIDNASKHYSWLQSERHQSVTALEYLHGHLNKPGDLPACFAFRSKEYDEAKKKAFIKSKDPKEAAKYVSESNEASIALERVKTRVVGTKDKCLAVIEDYKTPSEGVTKIFEVVKKYIETELLAATNELSQRDLQISNHNAFMSHHSLNYVSDSRNEAMLKSTLSGTNKKLLVGGQSGSGKSSLLSHWISNLQINQSNKAFYIYHFVGCGDDSMVISGVLKRLSLELEHYLDPNQIRGMTMEDLLANKKETEDIKDLMRKFMAKLEELSTKKRVVLVVDAIELVENESKTAKLLYWWPSTFPPNVSVIVSCASENGDVIQELKDRHYDVFELQPFDKKHRMELCMQTLQKHGKGLKDSQIQKIVSCPQSKIPIFLKTLLMELCVFGEFRKLDSKIDSLLKAKSAKELFQQLLIRLEEDFAEDKKQGNMVEKVLCCICLSNQGLSEQEVMTILNIPSHIWSPLYFAIRKFIVEKEGLLQLGVDELEAAVTDRYLKNSKTRTKYLQLLMKYFESLQKAYPNSVNVMHPMTKRPTDELPSLYRLCNDKQGLINTLTNLTTFGRMFLLNEYELLGLWRWVGCSGDEIAQLYIQAIDKKFEEVGKSSEIILSFLDAATYLMEMGHFQSGLHLVLNKRLVFLETNCPKLAAEKKSRILNTVKQKLSIMYTNMGKFKEAEKLQTEVLECRKSFVDSQPQGVTKEVLVDLGTSYHGLAILHTKLGNRDQAMENFNKALNIHKQCGSRLEIADSLHNMGVMLMEKQSFQQALSYCLESLTIYEEEYFGHLPPAIGVMTGNIAVCYRHLGKLDEAAKMYIKAREIAVNALGNLHPNVAHALINHGTHCLNSGNFEEAAKLFKEAWAIHQKCDDSPDNPLVYKIKEKLALALLKLKQTKEAIAVFDEVFKIVMERNLIEDAFVPLYTLIVKELVELKEYQKALEITKVLLPSSKKQEIDFLHLDIISKHIKVEETLLKKFSLEEGLKLWPESFTLLKQLAESHLIPKEEIQKLLHHLDKSYDHISIKDGIYENAMAWCQNAGKREAVIQICEHAVKNCPDNTTFLRHLTQLLHEDEKYEQALPYATRLAEKSAGQPEILLIAGEICARTENFQQAQKYFQTIVDNFSDKTALVEQAHSGLKVVNMLVEK</sequence>
<dbReference type="EMBL" id="JAZGQO010000016">
    <property type="protein sequence ID" value="KAK6168509.1"/>
    <property type="molecule type" value="Genomic_DNA"/>
</dbReference>
<organism evidence="5 6">
    <name type="scientific">Patella caerulea</name>
    <name type="common">Rayed Mediterranean limpet</name>
    <dbReference type="NCBI Taxonomy" id="87958"/>
    <lineage>
        <taxon>Eukaryota</taxon>
        <taxon>Metazoa</taxon>
        <taxon>Spiralia</taxon>
        <taxon>Lophotrochozoa</taxon>
        <taxon>Mollusca</taxon>
        <taxon>Gastropoda</taxon>
        <taxon>Patellogastropoda</taxon>
        <taxon>Patelloidea</taxon>
        <taxon>Patellidae</taxon>
        <taxon>Patella</taxon>
    </lineage>
</organism>
<protein>
    <submittedName>
        <fullName evidence="5">Uncharacterized protein</fullName>
    </submittedName>
</protein>
<evidence type="ECO:0000259" key="4">
    <source>
        <dbReference type="Pfam" id="PF24883"/>
    </source>
</evidence>
<evidence type="ECO:0000256" key="1">
    <source>
        <dbReference type="ARBA" id="ARBA00022737"/>
    </source>
</evidence>
<reference evidence="5 6" key="1">
    <citation type="submission" date="2024-01" db="EMBL/GenBank/DDBJ databases">
        <title>The genome of the rayed Mediterranean limpet Patella caerulea (Linnaeus, 1758).</title>
        <authorList>
            <person name="Anh-Thu Weber A."/>
            <person name="Halstead-Nussloch G."/>
        </authorList>
    </citation>
    <scope>NUCLEOTIDE SEQUENCE [LARGE SCALE GENOMIC DNA]</scope>
    <source>
        <strain evidence="5">AATW-2023a</strain>
        <tissue evidence="5">Whole specimen</tissue>
    </source>
</reference>
<dbReference type="Proteomes" id="UP001347796">
    <property type="component" value="Unassembled WGS sequence"/>
</dbReference>
<dbReference type="Pfam" id="PF13424">
    <property type="entry name" value="TPR_12"/>
    <property type="match status" value="1"/>
</dbReference>
<evidence type="ECO:0000256" key="2">
    <source>
        <dbReference type="PROSITE-ProRule" id="PRU00339"/>
    </source>
</evidence>